<sequence>MEIAKTQTTKQRRNYSSRLNYSRRGYQKQNFMLIMARFSWEVSYGQLLIVNI</sequence>
<protein>
    <recommendedName>
        <fullName evidence="3">Transposase</fullName>
    </recommendedName>
</protein>
<organism evidence="1 2">
    <name type="scientific">Limnospira platensis NIES-46</name>
    <dbReference type="NCBI Taxonomy" id="1236695"/>
    <lineage>
        <taxon>Bacteria</taxon>
        <taxon>Bacillati</taxon>
        <taxon>Cyanobacteriota</taxon>
        <taxon>Cyanophyceae</taxon>
        <taxon>Oscillatoriophycideae</taxon>
        <taxon>Oscillatoriales</taxon>
        <taxon>Sirenicapillariaceae</taxon>
        <taxon>Limnospira</taxon>
    </lineage>
</organism>
<accession>A0A5M3T0H9</accession>
<evidence type="ECO:0000313" key="2">
    <source>
        <dbReference type="Proteomes" id="UP000326169"/>
    </source>
</evidence>
<keyword evidence="2" id="KW-1185">Reference proteome</keyword>
<reference evidence="1 2" key="1">
    <citation type="journal article" date="2019" name="J Genomics">
        <title>The Draft Genome of a Hydrogen-producing Cyanobacterium, Arthrospira platensis NIES-46.</title>
        <authorList>
            <person name="Suzuki S."/>
            <person name="Yamaguchi H."/>
            <person name="Kawachi M."/>
        </authorList>
    </citation>
    <scope>NUCLEOTIDE SEQUENCE [LARGE SCALE GENOMIC DNA]</scope>
    <source>
        <strain evidence="1 2">NIES-46</strain>
    </source>
</reference>
<evidence type="ECO:0000313" key="1">
    <source>
        <dbReference type="EMBL" id="GCE92964.1"/>
    </source>
</evidence>
<proteinExistence type="predicted"/>
<gene>
    <name evidence="1" type="ORF">NIES46_10130</name>
</gene>
<comment type="caution">
    <text evidence="1">The sequence shown here is derived from an EMBL/GenBank/DDBJ whole genome shotgun (WGS) entry which is preliminary data.</text>
</comment>
<name>A0A5M3T0H9_LIMPL</name>
<dbReference type="Proteomes" id="UP000326169">
    <property type="component" value="Unassembled WGS sequence"/>
</dbReference>
<evidence type="ECO:0008006" key="3">
    <source>
        <dbReference type="Google" id="ProtNLM"/>
    </source>
</evidence>
<dbReference type="EMBL" id="BIMW01000058">
    <property type="protein sequence ID" value="GCE92964.1"/>
    <property type="molecule type" value="Genomic_DNA"/>
</dbReference>